<dbReference type="STRING" id="598659.NAMH_0944"/>
<dbReference type="EMBL" id="CP001279">
    <property type="protein sequence ID" value="ACM92567.1"/>
    <property type="molecule type" value="Genomic_DNA"/>
</dbReference>
<dbReference type="InterPro" id="IPR020456">
    <property type="entry name" value="Acylphosphatase"/>
</dbReference>
<evidence type="ECO:0000256" key="2">
    <source>
        <dbReference type="ARBA" id="ARBA00012150"/>
    </source>
</evidence>
<reference evidence="7 8" key="1">
    <citation type="journal article" date="2009" name="PLoS Genet.">
        <title>Adaptations to submarine hydrothermal environments exemplified by the genome of Nautilia profundicola.</title>
        <authorList>
            <person name="Campbell B.J."/>
            <person name="Smith J.L."/>
            <person name="Hanson T.E."/>
            <person name="Klotz M.G."/>
            <person name="Stein L.Y."/>
            <person name="Lee C.K."/>
            <person name="Wu D."/>
            <person name="Robinson J.M."/>
            <person name="Khouri H.M."/>
            <person name="Eisen J.A."/>
            <person name="Cary S.C."/>
        </authorList>
    </citation>
    <scope>NUCLEOTIDE SEQUENCE [LARGE SCALE GENOMIC DNA]</scope>
    <source>
        <strain evidence="8">ATCC BAA-1463 / DSM 18972 / AmH</strain>
    </source>
</reference>
<evidence type="ECO:0000256" key="3">
    <source>
        <dbReference type="ARBA" id="ARBA00047645"/>
    </source>
</evidence>
<evidence type="ECO:0000313" key="8">
    <source>
        <dbReference type="Proteomes" id="UP000000448"/>
    </source>
</evidence>
<dbReference type="AlphaFoldDB" id="B9L9N8"/>
<protein>
    <recommendedName>
        <fullName evidence="2 4">acylphosphatase</fullName>
        <ecNumber evidence="2 4">3.6.1.7</ecNumber>
    </recommendedName>
</protein>
<sequence length="90" mass="10639">MAVYRFIISGKVQGVWYRKFVSENAKKAGFKGYVRNLPDTRVEAVAEIENDERLKEFIEILKKGSPYSEVKDIEIEQIEDIKFNDFEIRY</sequence>
<evidence type="ECO:0000259" key="6">
    <source>
        <dbReference type="PROSITE" id="PS51160"/>
    </source>
</evidence>
<dbReference type="Gene3D" id="3.30.70.100">
    <property type="match status" value="1"/>
</dbReference>
<dbReference type="InterPro" id="IPR036046">
    <property type="entry name" value="Acylphosphatase-like_dom_sf"/>
</dbReference>
<dbReference type="Proteomes" id="UP000000448">
    <property type="component" value="Chromosome"/>
</dbReference>
<name>B9L9N8_NAUPA</name>
<dbReference type="GO" id="GO:0003998">
    <property type="term" value="F:acylphosphatase activity"/>
    <property type="evidence" value="ECO:0007669"/>
    <property type="project" value="UniProtKB-EC"/>
</dbReference>
<dbReference type="HOGENOM" id="CLU_141932_2_1_7"/>
<comment type="similarity">
    <text evidence="1 5">Belongs to the acylphosphatase family.</text>
</comment>
<evidence type="ECO:0000256" key="1">
    <source>
        <dbReference type="ARBA" id="ARBA00005614"/>
    </source>
</evidence>
<dbReference type="InterPro" id="IPR001792">
    <property type="entry name" value="Acylphosphatase-like_dom"/>
</dbReference>
<feature type="domain" description="Acylphosphatase-like" evidence="6">
    <location>
        <begin position="3"/>
        <end position="90"/>
    </location>
</feature>
<keyword evidence="8" id="KW-1185">Reference proteome</keyword>
<evidence type="ECO:0000256" key="4">
    <source>
        <dbReference type="PROSITE-ProRule" id="PRU00520"/>
    </source>
</evidence>
<dbReference type="Pfam" id="PF00708">
    <property type="entry name" value="Acylphosphatase"/>
    <property type="match status" value="1"/>
</dbReference>
<dbReference type="PANTHER" id="PTHR47268:SF4">
    <property type="entry name" value="ACYLPHOSPHATASE"/>
    <property type="match status" value="1"/>
</dbReference>
<proteinExistence type="inferred from homology"/>
<comment type="catalytic activity">
    <reaction evidence="3 4">
        <text>an acyl phosphate + H2O = a carboxylate + phosphate + H(+)</text>
        <dbReference type="Rhea" id="RHEA:14965"/>
        <dbReference type="ChEBI" id="CHEBI:15377"/>
        <dbReference type="ChEBI" id="CHEBI:15378"/>
        <dbReference type="ChEBI" id="CHEBI:29067"/>
        <dbReference type="ChEBI" id="CHEBI:43474"/>
        <dbReference type="ChEBI" id="CHEBI:59918"/>
        <dbReference type="EC" id="3.6.1.7"/>
    </reaction>
</comment>
<dbReference type="PANTHER" id="PTHR47268">
    <property type="entry name" value="ACYLPHOSPHATASE"/>
    <property type="match status" value="1"/>
</dbReference>
<feature type="active site" evidence="4">
    <location>
        <position position="36"/>
    </location>
</feature>
<accession>B9L9N8</accession>
<dbReference type="RefSeq" id="WP_012663938.1">
    <property type="nucleotide sequence ID" value="NC_012115.1"/>
</dbReference>
<gene>
    <name evidence="7" type="ordered locus">NAMH_0944</name>
</gene>
<dbReference type="SUPFAM" id="SSF54975">
    <property type="entry name" value="Acylphosphatase/BLUF domain-like"/>
    <property type="match status" value="1"/>
</dbReference>
<organism evidence="7 8">
    <name type="scientific">Nautilia profundicola (strain ATCC BAA-1463 / DSM 18972 / AmH)</name>
    <dbReference type="NCBI Taxonomy" id="598659"/>
    <lineage>
        <taxon>Bacteria</taxon>
        <taxon>Pseudomonadati</taxon>
        <taxon>Campylobacterota</taxon>
        <taxon>Epsilonproteobacteria</taxon>
        <taxon>Nautiliales</taxon>
        <taxon>Nautiliaceae</taxon>
        <taxon>Nautilia</taxon>
    </lineage>
</organism>
<dbReference type="KEGG" id="nam:NAMH_0944"/>
<keyword evidence="4" id="KW-0378">Hydrolase</keyword>
<dbReference type="eggNOG" id="COG1254">
    <property type="taxonomic scope" value="Bacteria"/>
</dbReference>
<evidence type="ECO:0000313" key="7">
    <source>
        <dbReference type="EMBL" id="ACM92567.1"/>
    </source>
</evidence>
<dbReference type="EC" id="3.6.1.7" evidence="2 4"/>
<feature type="active site" evidence="4">
    <location>
        <position position="18"/>
    </location>
</feature>
<dbReference type="OrthoDB" id="5295388at2"/>
<dbReference type="PROSITE" id="PS51160">
    <property type="entry name" value="ACYLPHOSPHATASE_3"/>
    <property type="match status" value="1"/>
</dbReference>
<evidence type="ECO:0000256" key="5">
    <source>
        <dbReference type="RuleBase" id="RU004168"/>
    </source>
</evidence>